<dbReference type="InterPro" id="IPR003591">
    <property type="entry name" value="Leu-rich_rpt_typical-subtyp"/>
</dbReference>
<dbReference type="GeneTree" id="ENSGT00940000157574"/>
<dbReference type="eggNOG" id="KOG0619">
    <property type="taxonomic scope" value="Eukaryota"/>
</dbReference>
<feature type="region of interest" description="Disordered" evidence="10">
    <location>
        <begin position="1"/>
        <end position="21"/>
    </location>
</feature>
<dbReference type="STRING" id="7897.ENSLACP00000005306"/>
<evidence type="ECO:0000256" key="7">
    <source>
        <dbReference type="ARBA" id="ARBA00022737"/>
    </source>
</evidence>
<keyword evidence="6" id="KW-0732">Signal</keyword>
<dbReference type="GO" id="GO:0060348">
    <property type="term" value="P:bone development"/>
    <property type="evidence" value="ECO:0007669"/>
    <property type="project" value="TreeGrafter"/>
</dbReference>
<dbReference type="PANTHER" id="PTHR46269:SF3">
    <property type="entry name" value="EPIPHYCAN"/>
    <property type="match status" value="1"/>
</dbReference>
<dbReference type="FunCoup" id="H3A6N5">
    <property type="interactions" value="2"/>
</dbReference>
<keyword evidence="7" id="KW-0677">Repeat</keyword>
<evidence type="ECO:0000256" key="4">
    <source>
        <dbReference type="ARBA" id="ARBA00022530"/>
    </source>
</evidence>
<evidence type="ECO:0000256" key="5">
    <source>
        <dbReference type="ARBA" id="ARBA00022614"/>
    </source>
</evidence>
<dbReference type="SUPFAM" id="SSF52058">
    <property type="entry name" value="L domain-like"/>
    <property type="match status" value="1"/>
</dbReference>
<evidence type="ECO:0000313" key="13">
    <source>
        <dbReference type="Proteomes" id="UP000008672"/>
    </source>
</evidence>
<dbReference type="Pfam" id="PF13855">
    <property type="entry name" value="LRR_8"/>
    <property type="match status" value="1"/>
</dbReference>
<keyword evidence="9" id="KW-0325">Glycoprotein</keyword>
<dbReference type="GO" id="GO:0031012">
    <property type="term" value="C:extracellular matrix"/>
    <property type="evidence" value="ECO:0007669"/>
    <property type="project" value="TreeGrafter"/>
</dbReference>
<sequence length="266" mass="29579">IEIGTLPPIVPRPAAPQIRPNQPRVFDYDAEVPQKPVGGPSPELPGGPGVLGPQTQEGLPTCLLCTCLITTVYCDDLGLQSVPPIPKDTTHFYARYNKIKKIHKSDFANLNNLKKIDVTANAISEVDEDAFSGLPRLQELVVRENQLHKLPELPSTMTLIDASHNKLGGTGIKHETFKDMSHLLYLHLADNSINHIPVPLPDSLRSLHLQNNNIQKLNEDTFCNTKDLNYVRRALEDIRLDDNPINLSDTPQAYLCLPRMPTGRLI</sequence>
<reference evidence="13" key="1">
    <citation type="submission" date="2011-08" db="EMBL/GenBank/DDBJ databases">
        <title>The draft genome of Latimeria chalumnae.</title>
        <authorList>
            <person name="Di Palma F."/>
            <person name="Alfoldi J."/>
            <person name="Johnson J."/>
            <person name="Berlin A."/>
            <person name="Gnerre S."/>
            <person name="Jaffe D."/>
            <person name="MacCallum I."/>
            <person name="Young S."/>
            <person name="Walker B.J."/>
            <person name="Lander E."/>
            <person name="Lindblad-Toh K."/>
        </authorList>
    </citation>
    <scope>NUCLEOTIDE SEQUENCE [LARGE SCALE GENOMIC DNA]</scope>
    <source>
        <strain evidence="13">Wild caught</strain>
    </source>
</reference>
<evidence type="ECO:0000256" key="9">
    <source>
        <dbReference type="ARBA" id="ARBA00023180"/>
    </source>
</evidence>
<evidence type="ECO:0000256" key="3">
    <source>
        <dbReference type="ARBA" id="ARBA00022525"/>
    </source>
</evidence>
<dbReference type="PROSITE" id="PS51450">
    <property type="entry name" value="LRR"/>
    <property type="match status" value="1"/>
</dbReference>
<dbReference type="Gene3D" id="3.80.10.10">
    <property type="entry name" value="Ribonuclease Inhibitor"/>
    <property type="match status" value="1"/>
</dbReference>
<dbReference type="HOGENOM" id="CLU_067583_0_0_1"/>
<evidence type="ECO:0000256" key="8">
    <source>
        <dbReference type="ARBA" id="ARBA00023157"/>
    </source>
</evidence>
<dbReference type="OMA" id="EFYDIPL"/>
<dbReference type="InterPro" id="IPR043547">
    <property type="entry name" value="Mimecan/Epiphycan/Opticin"/>
</dbReference>
<keyword evidence="4" id="KW-0272">Extracellular matrix</keyword>
<dbReference type="GO" id="GO:0061975">
    <property type="term" value="P:articular cartilage development"/>
    <property type="evidence" value="ECO:0007669"/>
    <property type="project" value="TreeGrafter"/>
</dbReference>
<dbReference type="Bgee" id="ENSLACG00000004715">
    <property type="expression patterns" value="Expressed in post-anal tail muscle and 1 other cell type or tissue"/>
</dbReference>
<dbReference type="EMBL" id="AFYH01207149">
    <property type="status" value="NOT_ANNOTATED_CDS"/>
    <property type="molecule type" value="Genomic_DNA"/>
</dbReference>
<proteinExistence type="inferred from homology"/>
<dbReference type="InParanoid" id="H3A6N5"/>
<organism evidence="12 13">
    <name type="scientific">Latimeria chalumnae</name>
    <name type="common">Coelacanth</name>
    <dbReference type="NCBI Taxonomy" id="7897"/>
    <lineage>
        <taxon>Eukaryota</taxon>
        <taxon>Metazoa</taxon>
        <taxon>Chordata</taxon>
        <taxon>Craniata</taxon>
        <taxon>Vertebrata</taxon>
        <taxon>Euteleostomi</taxon>
        <taxon>Coelacanthiformes</taxon>
        <taxon>Coelacanthidae</taxon>
        <taxon>Latimeria</taxon>
    </lineage>
</organism>
<name>H3A6N5_LATCH</name>
<evidence type="ECO:0000256" key="10">
    <source>
        <dbReference type="SAM" id="MobiDB-lite"/>
    </source>
</evidence>
<accession>H3A6N5</accession>
<dbReference type="Ensembl" id="ENSLACT00000005353.1">
    <property type="protein sequence ID" value="ENSLACP00000005306.1"/>
    <property type="gene ID" value="ENSLACG00000004715.1"/>
</dbReference>
<dbReference type="InterPro" id="IPR000372">
    <property type="entry name" value="LRRNT"/>
</dbReference>
<comment type="similarity">
    <text evidence="2">Belongs to the small leucine-rich proteoglycan (SLRP) family. SLRP class III subfamily.</text>
</comment>
<evidence type="ECO:0000313" key="12">
    <source>
        <dbReference type="Ensembl" id="ENSLACP00000005306.1"/>
    </source>
</evidence>
<dbReference type="SMART" id="SM00364">
    <property type="entry name" value="LRR_BAC"/>
    <property type="match status" value="2"/>
</dbReference>
<dbReference type="SMART" id="SM00013">
    <property type="entry name" value="LRRNT"/>
    <property type="match status" value="1"/>
</dbReference>
<dbReference type="GO" id="GO:0005615">
    <property type="term" value="C:extracellular space"/>
    <property type="evidence" value="ECO:0007669"/>
    <property type="project" value="TreeGrafter"/>
</dbReference>
<evidence type="ECO:0000256" key="1">
    <source>
        <dbReference type="ARBA" id="ARBA00004498"/>
    </source>
</evidence>
<comment type="subcellular location">
    <subcellularLocation>
        <location evidence="1">Secreted</location>
        <location evidence="1">Extracellular space</location>
        <location evidence="1">Extracellular matrix</location>
    </subcellularLocation>
</comment>
<keyword evidence="8" id="KW-1015">Disulfide bond</keyword>
<dbReference type="InterPro" id="IPR001611">
    <property type="entry name" value="Leu-rich_rpt"/>
</dbReference>
<reference evidence="12" key="3">
    <citation type="submission" date="2025-09" db="UniProtKB">
        <authorList>
            <consortium name="Ensembl"/>
        </authorList>
    </citation>
    <scope>IDENTIFICATION</scope>
</reference>
<keyword evidence="13" id="KW-1185">Reference proteome</keyword>
<reference evidence="12" key="2">
    <citation type="submission" date="2025-08" db="UniProtKB">
        <authorList>
            <consortium name="Ensembl"/>
        </authorList>
    </citation>
    <scope>IDENTIFICATION</scope>
</reference>
<dbReference type="AlphaFoldDB" id="H3A6N5"/>
<evidence type="ECO:0000256" key="2">
    <source>
        <dbReference type="ARBA" id="ARBA00006912"/>
    </source>
</evidence>
<gene>
    <name evidence="12" type="primary">EPYC</name>
</gene>
<dbReference type="Proteomes" id="UP000008672">
    <property type="component" value="Unassembled WGS sequence"/>
</dbReference>
<dbReference type="PANTHER" id="PTHR46269">
    <property type="entry name" value="EPIPHYCAN-RELATED"/>
    <property type="match status" value="1"/>
</dbReference>
<dbReference type="InterPro" id="IPR032675">
    <property type="entry name" value="LRR_dom_sf"/>
</dbReference>
<keyword evidence="3" id="KW-0964">Secreted</keyword>
<keyword evidence="5" id="KW-0433">Leucine-rich repeat</keyword>
<feature type="domain" description="LRRNT" evidence="11">
    <location>
        <begin position="61"/>
        <end position="91"/>
    </location>
</feature>
<dbReference type="Pfam" id="PF00560">
    <property type="entry name" value="LRR_1"/>
    <property type="match status" value="1"/>
</dbReference>
<evidence type="ECO:0000259" key="11">
    <source>
        <dbReference type="SMART" id="SM00013"/>
    </source>
</evidence>
<protein>
    <submittedName>
        <fullName evidence="12">Epiphycan</fullName>
    </submittedName>
</protein>
<dbReference type="SMART" id="SM00369">
    <property type="entry name" value="LRR_TYP"/>
    <property type="match status" value="4"/>
</dbReference>
<evidence type="ECO:0000256" key="6">
    <source>
        <dbReference type="ARBA" id="ARBA00022729"/>
    </source>
</evidence>